<evidence type="ECO:0000256" key="10">
    <source>
        <dbReference type="ARBA" id="ARBA00022989"/>
    </source>
</evidence>
<evidence type="ECO:0000256" key="13">
    <source>
        <dbReference type="PROSITE-ProRule" id="PRU00282"/>
    </source>
</evidence>
<evidence type="ECO:0000256" key="12">
    <source>
        <dbReference type="ARBA" id="ARBA00046299"/>
    </source>
</evidence>
<dbReference type="AlphaFoldDB" id="K4ADE1"/>
<evidence type="ECO:0000256" key="2">
    <source>
        <dbReference type="ARBA" id="ARBA00006375"/>
    </source>
</evidence>
<dbReference type="GO" id="GO:0031969">
    <property type="term" value="C:chloroplast membrane"/>
    <property type="evidence" value="ECO:0007669"/>
    <property type="project" value="UniProtKB-SubCell"/>
</dbReference>
<dbReference type="EnsemblPlants" id="KQK86176">
    <property type="protein sequence ID" value="KQK86176"/>
    <property type="gene ID" value="SETIT_036891mg"/>
</dbReference>
<protein>
    <recommendedName>
        <fullName evidence="18">Mitochondrial carrier protein</fullName>
    </recommendedName>
</protein>
<dbReference type="EMBL" id="AGNK02005285">
    <property type="status" value="NOT_ANNOTATED_CDS"/>
    <property type="molecule type" value="Genomic_DNA"/>
</dbReference>
<keyword evidence="4" id="KW-0150">Chloroplast</keyword>
<reference evidence="17" key="1">
    <citation type="journal article" date="2012" name="Nat. Biotechnol.">
        <title>Reference genome sequence of the model plant Setaria.</title>
        <authorList>
            <person name="Bennetzen J.L."/>
            <person name="Schmutz J."/>
            <person name="Wang H."/>
            <person name="Percifield R."/>
            <person name="Hawkins J."/>
            <person name="Pontaroli A.C."/>
            <person name="Estep M."/>
            <person name="Feng L."/>
            <person name="Vaughn J.N."/>
            <person name="Grimwood J."/>
            <person name="Jenkins J."/>
            <person name="Barry K."/>
            <person name="Lindquist E."/>
            <person name="Hellsten U."/>
            <person name="Deshpande S."/>
            <person name="Wang X."/>
            <person name="Wu X."/>
            <person name="Mitros T."/>
            <person name="Triplett J."/>
            <person name="Yang X."/>
            <person name="Ye C.Y."/>
            <person name="Mauro-Herrera M."/>
            <person name="Wang L."/>
            <person name="Li P."/>
            <person name="Sharma M."/>
            <person name="Sharma R."/>
            <person name="Ronald P.C."/>
            <person name="Panaud O."/>
            <person name="Kellogg E.A."/>
            <person name="Brutnell T.P."/>
            <person name="Doust A.N."/>
            <person name="Tuskan G.A."/>
            <person name="Rokhsar D."/>
            <person name="Devos K.M."/>
        </authorList>
    </citation>
    <scope>NUCLEOTIDE SEQUENCE [LARGE SCALE GENOMIC DNA]</scope>
    <source>
        <strain evidence="17">cv. Yugu1</strain>
    </source>
</reference>
<feature type="transmembrane region" description="Helical" evidence="15">
    <location>
        <begin position="99"/>
        <end position="118"/>
    </location>
</feature>
<sequence length="287" mass="30772">MGGGEGGQEKSFNFLQVLLEGSIAGGTAGVVVETALYPIDTIKTRLQAARGGSRIEWKGLYSGLAGNLAGVLPASAIFVGVYEPTKRKLLETLPENLSAVAHFTAGAIGGIAASLVRVPTEVVKQRMQTRQFKSAPDAVRLIVAKEGFKGLYAGYGSFLLRDLPFDAIQFCIYEQIRIGYKLVAKRELNDPENALIGAFAGAITGAVTTPLDVMKTRLMGQGNQYSGIVSCAQTILREEGPMAFLKGIEPRVLWIGIGGSIFFGVLEKTKSMLAERRNREVGTLKDE</sequence>
<dbReference type="PANTHER" id="PTHR45667">
    <property type="entry name" value="S-ADENOSYLMETHIONINE MITOCHONDRIAL CARRIER PROTEIN"/>
    <property type="match status" value="1"/>
</dbReference>
<keyword evidence="9" id="KW-0809">Transit peptide</keyword>
<dbReference type="InterPro" id="IPR018108">
    <property type="entry name" value="MCP_transmembrane"/>
</dbReference>
<dbReference type="HOGENOM" id="CLU_015166_3_0_1"/>
<evidence type="ECO:0000313" key="16">
    <source>
        <dbReference type="EnsemblPlants" id="KQK86176"/>
    </source>
</evidence>
<evidence type="ECO:0000256" key="14">
    <source>
        <dbReference type="RuleBase" id="RU000488"/>
    </source>
</evidence>
<dbReference type="SUPFAM" id="SSF103506">
    <property type="entry name" value="Mitochondrial carrier"/>
    <property type="match status" value="1"/>
</dbReference>
<dbReference type="Gene3D" id="1.50.40.10">
    <property type="entry name" value="Mitochondrial carrier domain"/>
    <property type="match status" value="1"/>
</dbReference>
<dbReference type="ExpressionAtlas" id="K4ADE1">
    <property type="expression patterns" value="baseline"/>
</dbReference>
<organism evidence="16 17">
    <name type="scientific">Setaria italica</name>
    <name type="common">Foxtail millet</name>
    <name type="synonym">Panicum italicum</name>
    <dbReference type="NCBI Taxonomy" id="4555"/>
    <lineage>
        <taxon>Eukaryota</taxon>
        <taxon>Viridiplantae</taxon>
        <taxon>Streptophyta</taxon>
        <taxon>Embryophyta</taxon>
        <taxon>Tracheophyta</taxon>
        <taxon>Spermatophyta</taxon>
        <taxon>Magnoliopsida</taxon>
        <taxon>Liliopsida</taxon>
        <taxon>Poales</taxon>
        <taxon>Poaceae</taxon>
        <taxon>PACMAD clade</taxon>
        <taxon>Panicoideae</taxon>
        <taxon>Panicodae</taxon>
        <taxon>Paniceae</taxon>
        <taxon>Cenchrinae</taxon>
        <taxon>Setaria</taxon>
    </lineage>
</organism>
<evidence type="ECO:0000256" key="5">
    <source>
        <dbReference type="ARBA" id="ARBA00022640"/>
    </source>
</evidence>
<keyword evidence="8" id="KW-0677">Repeat</keyword>
<dbReference type="Proteomes" id="UP000004995">
    <property type="component" value="Unassembled WGS sequence"/>
</dbReference>
<keyword evidence="3 14" id="KW-0813">Transport</keyword>
<gene>
    <name evidence="16" type="primary">LOC101786952</name>
</gene>
<dbReference type="Pfam" id="PF00153">
    <property type="entry name" value="Mito_carr"/>
    <property type="match status" value="3"/>
</dbReference>
<keyword evidence="11 13" id="KW-0472">Membrane</keyword>
<evidence type="ECO:0000256" key="7">
    <source>
        <dbReference type="ARBA" id="ARBA00022692"/>
    </source>
</evidence>
<dbReference type="FunFam" id="1.50.40.10:FF:000038">
    <property type="entry name" value="S-adenosylmethionine carrier 1 chloroplastic/mitochondrial"/>
    <property type="match status" value="1"/>
</dbReference>
<evidence type="ECO:0000256" key="4">
    <source>
        <dbReference type="ARBA" id="ARBA00022528"/>
    </source>
</evidence>
<evidence type="ECO:0000256" key="15">
    <source>
        <dbReference type="SAM" id="Phobius"/>
    </source>
</evidence>
<evidence type="ECO:0008006" key="18">
    <source>
        <dbReference type="Google" id="ProtNLM"/>
    </source>
</evidence>
<proteinExistence type="inferred from homology"/>
<keyword evidence="7 13" id="KW-0812">Transmembrane</keyword>
<evidence type="ECO:0000313" key="17">
    <source>
        <dbReference type="Proteomes" id="UP000004995"/>
    </source>
</evidence>
<feature type="repeat" description="Solcar" evidence="13">
    <location>
        <begin position="16"/>
        <end position="88"/>
    </location>
</feature>
<reference evidence="16" key="2">
    <citation type="submission" date="2018-08" db="UniProtKB">
        <authorList>
            <consortium name="EnsemblPlants"/>
        </authorList>
    </citation>
    <scope>IDENTIFICATION</scope>
    <source>
        <strain evidence="16">Yugu1</strain>
    </source>
</reference>
<keyword evidence="10 15" id="KW-1133">Transmembrane helix</keyword>
<dbReference type="GO" id="GO:0055085">
    <property type="term" value="P:transmembrane transport"/>
    <property type="evidence" value="ECO:0007669"/>
    <property type="project" value="InterPro"/>
</dbReference>
<keyword evidence="5" id="KW-0934">Plastid</keyword>
<dbReference type="Gramene" id="KQK86176">
    <property type="protein sequence ID" value="KQK86176"/>
    <property type="gene ID" value="SETIT_036891mg"/>
</dbReference>
<evidence type="ECO:0000256" key="11">
    <source>
        <dbReference type="ARBA" id="ARBA00023136"/>
    </source>
</evidence>
<feature type="transmembrane region" description="Helical" evidence="15">
    <location>
        <begin position="60"/>
        <end position="79"/>
    </location>
</feature>
<evidence type="ECO:0000256" key="6">
    <source>
        <dbReference type="ARBA" id="ARBA00022691"/>
    </source>
</evidence>
<feature type="repeat" description="Solcar" evidence="13">
    <location>
        <begin position="97"/>
        <end position="179"/>
    </location>
</feature>
<evidence type="ECO:0000256" key="8">
    <source>
        <dbReference type="ARBA" id="ARBA00022737"/>
    </source>
</evidence>
<dbReference type="PRINTS" id="PR00926">
    <property type="entry name" value="MITOCARRIER"/>
</dbReference>
<dbReference type="PROSITE" id="PS50920">
    <property type="entry name" value="SOLCAR"/>
    <property type="match status" value="3"/>
</dbReference>
<keyword evidence="6" id="KW-0949">S-adenosyl-L-methionine</keyword>
<name>K4ADE1_SETIT</name>
<comment type="subcellular location">
    <subcellularLocation>
        <location evidence="1">Membrane</location>
        <topology evidence="1">Multi-pass membrane protein</topology>
    </subcellularLocation>
    <subcellularLocation>
        <location evidence="12">Plastid</location>
        <location evidence="12">Chloroplast membrane</location>
    </subcellularLocation>
</comment>
<evidence type="ECO:0000256" key="3">
    <source>
        <dbReference type="ARBA" id="ARBA00022448"/>
    </source>
</evidence>
<keyword evidence="17" id="KW-1185">Reference proteome</keyword>
<evidence type="ECO:0000256" key="9">
    <source>
        <dbReference type="ARBA" id="ARBA00022946"/>
    </source>
</evidence>
<evidence type="ECO:0000256" key="1">
    <source>
        <dbReference type="ARBA" id="ARBA00004141"/>
    </source>
</evidence>
<dbReference type="InterPro" id="IPR023395">
    <property type="entry name" value="MCP_dom_sf"/>
</dbReference>
<dbReference type="InterPro" id="IPR002067">
    <property type="entry name" value="MCP"/>
</dbReference>
<accession>K4ADE1</accession>
<comment type="similarity">
    <text evidence="2 14">Belongs to the mitochondrial carrier (TC 2.A.29) family.</text>
</comment>
<feature type="repeat" description="Solcar" evidence="13">
    <location>
        <begin position="192"/>
        <end position="272"/>
    </location>
</feature>